<evidence type="ECO:0000259" key="1">
    <source>
        <dbReference type="Pfam" id="PF13472"/>
    </source>
</evidence>
<reference evidence="2" key="2">
    <citation type="submission" date="2023-06" db="EMBL/GenBank/DDBJ databases">
        <authorList>
            <person name="Kobayashi Y."/>
            <person name="Kayamori A."/>
            <person name="Aoki K."/>
            <person name="Shiwa Y."/>
            <person name="Fujita N."/>
            <person name="Sugita T."/>
            <person name="Iwasaki W."/>
            <person name="Tanaka N."/>
            <person name="Takashima M."/>
        </authorList>
    </citation>
    <scope>NUCLEOTIDE SEQUENCE</scope>
    <source>
        <strain evidence="2">HIS016</strain>
    </source>
</reference>
<dbReference type="CDD" id="cd00229">
    <property type="entry name" value="SGNH_hydrolase"/>
    <property type="match status" value="1"/>
</dbReference>
<sequence length="198" mass="21915">MRMNPLRILCFGDSLTSGWSSAPDAPYATSLEKRVRAAFPSQSVFVQADGQPGDTAAHGFPRRMRKAATQPWDWVIVLGGTNDLAYDERPDKVLAGLKETWSLAQSSSDTTQVLALTVPEAEWTDSDRTAVNAAIMSHSAPRYHAFDFASAFPFHSLSPEERARWWDDDVHFTPAGYGRMGELVGDALVEIMQRDAHM</sequence>
<comment type="caution">
    <text evidence="2">The sequence shown here is derived from an EMBL/GenBank/DDBJ whole genome shotgun (WGS) entry which is preliminary data.</text>
</comment>
<keyword evidence="3" id="KW-1185">Reference proteome</keyword>
<name>A0AAD3YCC3_9TREE</name>
<dbReference type="InterPro" id="IPR036514">
    <property type="entry name" value="SGNH_hydro_sf"/>
</dbReference>
<evidence type="ECO:0000313" key="3">
    <source>
        <dbReference type="Proteomes" id="UP001222932"/>
    </source>
</evidence>
<dbReference type="Pfam" id="PF13472">
    <property type="entry name" value="Lipase_GDSL_2"/>
    <property type="match status" value="1"/>
</dbReference>
<gene>
    <name evidence="2" type="ORF">CspeluHIS016_0407550</name>
</gene>
<accession>A0AAD3YCC3</accession>
<dbReference type="InterPro" id="IPR013830">
    <property type="entry name" value="SGNH_hydro"/>
</dbReference>
<proteinExistence type="predicted"/>
<protein>
    <recommendedName>
        <fullName evidence="1">SGNH hydrolase-type esterase domain-containing protein</fullName>
    </recommendedName>
</protein>
<dbReference type="PANTHER" id="PTHR30383">
    <property type="entry name" value="THIOESTERASE 1/PROTEASE 1/LYSOPHOSPHOLIPASE L1"/>
    <property type="match status" value="1"/>
</dbReference>
<dbReference type="AlphaFoldDB" id="A0AAD3YCC3"/>
<reference evidence="2" key="1">
    <citation type="journal article" date="2023" name="BMC Genomics">
        <title>Chromosome-level genome assemblies of Cutaneotrichosporon spp. (Trichosporonales, Basidiomycota) reveal imbalanced evolution between nucleotide sequences and chromosome synteny.</title>
        <authorList>
            <person name="Kobayashi Y."/>
            <person name="Kayamori A."/>
            <person name="Aoki K."/>
            <person name="Shiwa Y."/>
            <person name="Matsutani M."/>
            <person name="Fujita N."/>
            <person name="Sugita T."/>
            <person name="Iwasaki W."/>
            <person name="Tanaka N."/>
            <person name="Takashima M."/>
        </authorList>
    </citation>
    <scope>NUCLEOTIDE SEQUENCE</scope>
    <source>
        <strain evidence="2">HIS016</strain>
    </source>
</reference>
<dbReference type="PANTHER" id="PTHR30383:SF19">
    <property type="entry name" value="FIBRONECTIN TYPE-III DOMAIN-CONTAINING PROTEIN"/>
    <property type="match status" value="1"/>
</dbReference>
<organism evidence="2 3">
    <name type="scientific">Cutaneotrichosporon spelunceum</name>
    <dbReference type="NCBI Taxonomy" id="1672016"/>
    <lineage>
        <taxon>Eukaryota</taxon>
        <taxon>Fungi</taxon>
        <taxon>Dikarya</taxon>
        <taxon>Basidiomycota</taxon>
        <taxon>Agaricomycotina</taxon>
        <taxon>Tremellomycetes</taxon>
        <taxon>Trichosporonales</taxon>
        <taxon>Trichosporonaceae</taxon>
        <taxon>Cutaneotrichosporon</taxon>
    </lineage>
</organism>
<dbReference type="Proteomes" id="UP001222932">
    <property type="component" value="Unassembled WGS sequence"/>
</dbReference>
<dbReference type="InterPro" id="IPR051532">
    <property type="entry name" value="Ester_Hydrolysis_Enzymes"/>
</dbReference>
<evidence type="ECO:0000313" key="2">
    <source>
        <dbReference type="EMBL" id="GMK57921.1"/>
    </source>
</evidence>
<dbReference type="EMBL" id="BTCM01000004">
    <property type="protein sequence ID" value="GMK57921.1"/>
    <property type="molecule type" value="Genomic_DNA"/>
</dbReference>
<dbReference type="GO" id="GO:0004622">
    <property type="term" value="F:phosphatidylcholine lysophospholipase activity"/>
    <property type="evidence" value="ECO:0007669"/>
    <property type="project" value="TreeGrafter"/>
</dbReference>
<dbReference type="SUPFAM" id="SSF52266">
    <property type="entry name" value="SGNH hydrolase"/>
    <property type="match status" value="1"/>
</dbReference>
<feature type="domain" description="SGNH hydrolase-type esterase" evidence="1">
    <location>
        <begin position="10"/>
        <end position="178"/>
    </location>
</feature>
<dbReference type="Gene3D" id="3.40.50.1110">
    <property type="entry name" value="SGNH hydrolase"/>
    <property type="match status" value="1"/>
</dbReference>